<evidence type="ECO:0000256" key="4">
    <source>
        <dbReference type="PIRNR" id="PIRNR006181"/>
    </source>
</evidence>
<sequence length="160" mass="17595">MKKTNAMRILEAKKIAFTVREYDDNTEHELSRGAAEKTAEKLGINPECVFKTIVMRTDTKEICVFCQSAVNEINLKKARTACGAKEIAPVKPEELLSLTGYVRGGCSPLGMKRQFRTFIDKSALLHEKIHISAGVRGEQIELAPGDLISVTGATICDLVL</sequence>
<dbReference type="InterPro" id="IPR036754">
    <property type="entry name" value="YbaK/aa-tRNA-synt-asso_dom_sf"/>
</dbReference>
<dbReference type="SUPFAM" id="SSF55826">
    <property type="entry name" value="YbaK/ProRS associated domain"/>
    <property type="match status" value="1"/>
</dbReference>
<dbReference type="PANTHER" id="PTHR30411:SF0">
    <property type="entry name" value="CYS-TRNA(PRO)_CYS-TRNA(CYS) DEACYLASE YBAK"/>
    <property type="match status" value="1"/>
</dbReference>
<evidence type="ECO:0000259" key="5">
    <source>
        <dbReference type="Pfam" id="PF04073"/>
    </source>
</evidence>
<dbReference type="Pfam" id="PF04073">
    <property type="entry name" value="tRNA_edit"/>
    <property type="match status" value="1"/>
</dbReference>
<evidence type="ECO:0000313" key="7">
    <source>
        <dbReference type="Proteomes" id="UP000190423"/>
    </source>
</evidence>
<evidence type="ECO:0000256" key="1">
    <source>
        <dbReference type="ARBA" id="ARBA00009798"/>
    </source>
</evidence>
<dbReference type="InterPro" id="IPR007214">
    <property type="entry name" value="YbaK/aa-tRNA-synth-assoc-dom"/>
</dbReference>
<dbReference type="PANTHER" id="PTHR30411">
    <property type="entry name" value="CYTOPLASMIC PROTEIN"/>
    <property type="match status" value="1"/>
</dbReference>
<reference evidence="6 7" key="1">
    <citation type="submission" date="2017-02" db="EMBL/GenBank/DDBJ databases">
        <authorList>
            <person name="Peterson S.W."/>
        </authorList>
    </citation>
    <scope>NUCLEOTIDE SEQUENCE [LARGE SCALE GENOMIC DNA]</scope>
    <source>
        <strain evidence="6 7">ATCC BAA-908</strain>
    </source>
</reference>
<dbReference type="STRING" id="261392.SAMN02745149_01261"/>
<accession>A0A1T4KP37</accession>
<dbReference type="GO" id="GO:0006412">
    <property type="term" value="P:translation"/>
    <property type="evidence" value="ECO:0007669"/>
    <property type="project" value="UniProtKB-KW"/>
</dbReference>
<organism evidence="6 7">
    <name type="scientific">Treponema porcinum</name>
    <dbReference type="NCBI Taxonomy" id="261392"/>
    <lineage>
        <taxon>Bacteria</taxon>
        <taxon>Pseudomonadati</taxon>
        <taxon>Spirochaetota</taxon>
        <taxon>Spirochaetia</taxon>
        <taxon>Spirochaetales</taxon>
        <taxon>Treponemataceae</taxon>
        <taxon>Treponema</taxon>
    </lineage>
</organism>
<proteinExistence type="inferred from homology"/>
<keyword evidence="3 4" id="KW-0456">Lyase</keyword>
<dbReference type="AlphaFoldDB" id="A0A1T4KP37"/>
<keyword evidence="2 4" id="KW-0648">Protein biosynthesis</keyword>
<evidence type="ECO:0000256" key="2">
    <source>
        <dbReference type="ARBA" id="ARBA00022917"/>
    </source>
</evidence>
<gene>
    <name evidence="6" type="ORF">SAMN02745149_01261</name>
</gene>
<keyword evidence="7" id="KW-1185">Reference proteome</keyword>
<dbReference type="Gene3D" id="3.90.960.10">
    <property type="entry name" value="YbaK/aminoacyl-tRNA synthetase-associated domain"/>
    <property type="match status" value="1"/>
</dbReference>
<dbReference type="EMBL" id="FUWG01000008">
    <property type="protein sequence ID" value="SJZ44161.1"/>
    <property type="molecule type" value="Genomic_DNA"/>
</dbReference>
<evidence type="ECO:0000313" key="6">
    <source>
        <dbReference type="EMBL" id="SJZ44161.1"/>
    </source>
</evidence>
<dbReference type="Proteomes" id="UP000190423">
    <property type="component" value="Unassembled WGS sequence"/>
</dbReference>
<dbReference type="GO" id="GO:0002161">
    <property type="term" value="F:aminoacyl-tRNA deacylase activity"/>
    <property type="evidence" value="ECO:0007669"/>
    <property type="project" value="InterPro"/>
</dbReference>
<dbReference type="NCBIfam" id="TIGR00011">
    <property type="entry name" value="YbaK_EbsC"/>
    <property type="match status" value="1"/>
</dbReference>
<dbReference type="CDD" id="cd00002">
    <property type="entry name" value="YbaK_deacylase"/>
    <property type="match status" value="1"/>
</dbReference>
<dbReference type="GeneID" id="78316561"/>
<dbReference type="InterPro" id="IPR004369">
    <property type="entry name" value="Prolyl-tRNA_editing_YbaK/EbsC"/>
</dbReference>
<name>A0A1T4KP37_TREPO</name>
<dbReference type="RefSeq" id="WP_078933172.1">
    <property type="nucleotide sequence ID" value="NZ_FUWG01000008.1"/>
</dbReference>
<comment type="similarity">
    <text evidence="1 4">Belongs to the prolyl-tRNA editing family. YbaK/EbsC subfamily.</text>
</comment>
<dbReference type="OrthoDB" id="9809296at2"/>
<dbReference type="GO" id="GO:0016829">
    <property type="term" value="F:lyase activity"/>
    <property type="evidence" value="ECO:0007669"/>
    <property type="project" value="UniProtKB-KW"/>
</dbReference>
<dbReference type="EC" id="4.2.-.-" evidence="4"/>
<protein>
    <recommendedName>
        <fullName evidence="4">Cys-tRNA(Pro)/Cys-tRNA(Cys) deacylase</fullName>
        <ecNumber evidence="4">4.2.-.-</ecNumber>
    </recommendedName>
</protein>
<evidence type="ECO:0000256" key="3">
    <source>
        <dbReference type="ARBA" id="ARBA00023239"/>
    </source>
</evidence>
<dbReference type="PIRSF" id="PIRSF006181">
    <property type="entry name" value="EbsC_YbaK"/>
    <property type="match status" value="1"/>
</dbReference>
<feature type="domain" description="YbaK/aminoacyl-tRNA synthetase-associated" evidence="5">
    <location>
        <begin position="35"/>
        <end position="148"/>
    </location>
</feature>